<dbReference type="RefSeq" id="WP_344856577.1">
    <property type="nucleotide sequence ID" value="NZ_BAAAUT010000006.1"/>
</dbReference>
<reference evidence="2" key="1">
    <citation type="journal article" date="2019" name="Int. J. Syst. Evol. Microbiol.">
        <title>The Global Catalogue of Microorganisms (GCM) 10K type strain sequencing project: providing services to taxonomists for standard genome sequencing and annotation.</title>
        <authorList>
            <consortium name="The Broad Institute Genomics Platform"/>
            <consortium name="The Broad Institute Genome Sequencing Center for Infectious Disease"/>
            <person name="Wu L."/>
            <person name="Ma J."/>
        </authorList>
    </citation>
    <scope>NUCLEOTIDE SEQUENCE [LARGE SCALE GENOMIC DNA]</scope>
    <source>
        <strain evidence="2">JCM 9373</strain>
    </source>
</reference>
<dbReference type="Proteomes" id="UP001500320">
    <property type="component" value="Unassembled WGS sequence"/>
</dbReference>
<dbReference type="EMBL" id="BAAAUT010000006">
    <property type="protein sequence ID" value="GAA3122080.1"/>
    <property type="molecule type" value="Genomic_DNA"/>
</dbReference>
<keyword evidence="2" id="KW-1185">Reference proteome</keyword>
<proteinExistence type="predicted"/>
<name>A0ABP6MQ14_9ACTN</name>
<comment type="caution">
    <text evidence="1">The sequence shown here is derived from an EMBL/GenBank/DDBJ whole genome shotgun (WGS) entry which is preliminary data.</text>
</comment>
<organism evidence="1 2">
    <name type="scientific">Planomonospora alba</name>
    <dbReference type="NCBI Taxonomy" id="161354"/>
    <lineage>
        <taxon>Bacteria</taxon>
        <taxon>Bacillati</taxon>
        <taxon>Actinomycetota</taxon>
        <taxon>Actinomycetes</taxon>
        <taxon>Streptosporangiales</taxon>
        <taxon>Streptosporangiaceae</taxon>
        <taxon>Planomonospora</taxon>
    </lineage>
</organism>
<accession>A0ABP6MQ14</accession>
<sequence>MTSPSGGGTRRRRPIAVPLTALVLAAGLGATAALGGFADAPDTPPRRLGPGATVDQKQFLTKFTAARTVFRPDGHGSGGRRFLEVELQVTNRGDATTGTGSPGQDGAFFARGLLAMTPAIASEGGPAVDIPDEGVPSRQLHPGMTSTVVLRYELPEGQAPPEQVRYDVGSFAFQEQATIAEGTWVLERDGRAEGAPPKVVAQVTLPVERGEGT</sequence>
<evidence type="ECO:0000313" key="1">
    <source>
        <dbReference type="EMBL" id="GAA3122080.1"/>
    </source>
</evidence>
<gene>
    <name evidence="1" type="ORF">GCM10010466_11270</name>
</gene>
<evidence type="ECO:0000313" key="2">
    <source>
        <dbReference type="Proteomes" id="UP001500320"/>
    </source>
</evidence>
<evidence type="ECO:0008006" key="3">
    <source>
        <dbReference type="Google" id="ProtNLM"/>
    </source>
</evidence>
<protein>
    <recommendedName>
        <fullName evidence="3">DUF4352 domain-containing protein</fullName>
    </recommendedName>
</protein>